<dbReference type="InterPro" id="IPR010559">
    <property type="entry name" value="Sig_transdc_His_kin_internal"/>
</dbReference>
<keyword evidence="1" id="KW-0812">Transmembrane</keyword>
<feature type="domain" description="Signal transduction histidine kinase internal region" evidence="2">
    <location>
        <begin position="140"/>
        <end position="217"/>
    </location>
</feature>
<dbReference type="OrthoDB" id="9792992at2"/>
<keyword evidence="3" id="KW-0418">Kinase</keyword>
<keyword evidence="4" id="KW-1185">Reference proteome</keyword>
<sequence length="335" mass="38771">MWWVVNSGFANATRGVFSIYFIKVSFYWIWEIAAVCFNLYFLMPRLLERNKVVPYILSVVLLVPLTALLITPGYYITAWVQGRAMRELWGNDATFWSLLLANPLPSVTAALTLGMTIHLARVWFKTRQHQQELEREKLETELKFLRNQFNPHFLFNTINSIFFLIHKNPTMASDSLAKFSELLRYQLYECNDREILLTRELAYLENFVELEKLRQNSNVSVDLDIHRLSGLKHSIAPFVLITFVENAFKHVSRTTGSPNWIKIGLDLAGDKLDFFVSNSTAADNRSEVIHYGGIGLANVRRRLDLLYPGAYDLFIHSSDSRFDVRLQLQLQNLIA</sequence>
<feature type="transmembrane region" description="Helical" evidence="1">
    <location>
        <begin position="55"/>
        <end position="75"/>
    </location>
</feature>
<evidence type="ECO:0000259" key="2">
    <source>
        <dbReference type="Pfam" id="PF06580"/>
    </source>
</evidence>
<keyword evidence="3" id="KW-0808">Transferase</keyword>
<dbReference type="PANTHER" id="PTHR34220:SF7">
    <property type="entry name" value="SENSOR HISTIDINE KINASE YPDA"/>
    <property type="match status" value="1"/>
</dbReference>
<dbReference type="AlphaFoldDB" id="A0A4R8DV09"/>
<dbReference type="GO" id="GO:0000155">
    <property type="term" value="F:phosphorelay sensor kinase activity"/>
    <property type="evidence" value="ECO:0007669"/>
    <property type="project" value="InterPro"/>
</dbReference>
<reference evidence="3 4" key="1">
    <citation type="submission" date="2019-03" db="EMBL/GenBank/DDBJ databases">
        <title>Genomic Encyclopedia of Type Strains, Phase IV (KMG-IV): sequencing the most valuable type-strain genomes for metagenomic binning, comparative biology and taxonomic classification.</title>
        <authorList>
            <person name="Goeker M."/>
        </authorList>
    </citation>
    <scope>NUCLEOTIDE SEQUENCE [LARGE SCALE GENOMIC DNA]</scope>
    <source>
        <strain evidence="3 4">DSM 100059</strain>
    </source>
</reference>
<name>A0A4R8DV09_9BACT</name>
<dbReference type="PANTHER" id="PTHR34220">
    <property type="entry name" value="SENSOR HISTIDINE KINASE YPDA"/>
    <property type="match status" value="1"/>
</dbReference>
<proteinExistence type="predicted"/>
<accession>A0A4R8DV09</accession>
<gene>
    <name evidence="3" type="ORF">EDB95_3066</name>
</gene>
<protein>
    <submittedName>
        <fullName evidence="3">Histidine kinase</fullName>
    </submittedName>
</protein>
<dbReference type="Proteomes" id="UP000294498">
    <property type="component" value="Unassembled WGS sequence"/>
</dbReference>
<evidence type="ECO:0000313" key="4">
    <source>
        <dbReference type="Proteomes" id="UP000294498"/>
    </source>
</evidence>
<dbReference type="EMBL" id="SODV01000001">
    <property type="protein sequence ID" value="TDX02019.1"/>
    <property type="molecule type" value="Genomic_DNA"/>
</dbReference>
<dbReference type="Pfam" id="PF06580">
    <property type="entry name" value="His_kinase"/>
    <property type="match status" value="1"/>
</dbReference>
<evidence type="ECO:0000313" key="3">
    <source>
        <dbReference type="EMBL" id="TDX02019.1"/>
    </source>
</evidence>
<dbReference type="GO" id="GO:0016020">
    <property type="term" value="C:membrane"/>
    <property type="evidence" value="ECO:0007669"/>
    <property type="project" value="InterPro"/>
</dbReference>
<evidence type="ECO:0000256" key="1">
    <source>
        <dbReference type="SAM" id="Phobius"/>
    </source>
</evidence>
<dbReference type="InterPro" id="IPR050640">
    <property type="entry name" value="Bact_2-comp_sensor_kinase"/>
</dbReference>
<feature type="transmembrane region" description="Helical" evidence="1">
    <location>
        <begin position="95"/>
        <end position="120"/>
    </location>
</feature>
<feature type="transmembrane region" description="Helical" evidence="1">
    <location>
        <begin position="20"/>
        <end position="43"/>
    </location>
</feature>
<organism evidence="3 4">
    <name type="scientific">Dinghuibacter silviterrae</name>
    <dbReference type="NCBI Taxonomy" id="1539049"/>
    <lineage>
        <taxon>Bacteria</taxon>
        <taxon>Pseudomonadati</taxon>
        <taxon>Bacteroidota</taxon>
        <taxon>Chitinophagia</taxon>
        <taxon>Chitinophagales</taxon>
        <taxon>Chitinophagaceae</taxon>
        <taxon>Dinghuibacter</taxon>
    </lineage>
</organism>
<keyword evidence="1" id="KW-0472">Membrane</keyword>
<keyword evidence="1" id="KW-1133">Transmembrane helix</keyword>
<comment type="caution">
    <text evidence="3">The sequence shown here is derived from an EMBL/GenBank/DDBJ whole genome shotgun (WGS) entry which is preliminary data.</text>
</comment>